<dbReference type="GO" id="GO:0006285">
    <property type="term" value="P:base-excision repair, AP site formation"/>
    <property type="evidence" value="ECO:0007669"/>
    <property type="project" value="TreeGrafter"/>
</dbReference>
<dbReference type="InterPro" id="IPR011257">
    <property type="entry name" value="DNA_glycosylase"/>
</dbReference>
<keyword evidence="2" id="KW-0234">DNA repair</keyword>
<evidence type="ECO:0008006" key="4">
    <source>
        <dbReference type="Google" id="ProtNLM"/>
    </source>
</evidence>
<dbReference type="PANTHER" id="PTHR43003">
    <property type="entry name" value="DNA-3-METHYLADENINE GLYCOSYLASE"/>
    <property type="match status" value="1"/>
</dbReference>
<dbReference type="AlphaFoldDB" id="A0A381T3V2"/>
<dbReference type="GO" id="GO:0032993">
    <property type="term" value="C:protein-DNA complex"/>
    <property type="evidence" value="ECO:0007669"/>
    <property type="project" value="TreeGrafter"/>
</dbReference>
<dbReference type="PANTHER" id="PTHR43003:SF5">
    <property type="entry name" value="DNA-3-METHYLADENINE GLYCOSYLASE"/>
    <property type="match status" value="1"/>
</dbReference>
<dbReference type="GO" id="GO:0032131">
    <property type="term" value="F:alkylated DNA binding"/>
    <property type="evidence" value="ECO:0007669"/>
    <property type="project" value="TreeGrafter"/>
</dbReference>
<evidence type="ECO:0000256" key="2">
    <source>
        <dbReference type="ARBA" id="ARBA00023204"/>
    </source>
</evidence>
<dbReference type="SUPFAM" id="SSF48150">
    <property type="entry name" value="DNA-glycosylase"/>
    <property type="match status" value="1"/>
</dbReference>
<evidence type="ECO:0000256" key="1">
    <source>
        <dbReference type="ARBA" id="ARBA00022763"/>
    </source>
</evidence>
<evidence type="ECO:0000313" key="3">
    <source>
        <dbReference type="EMBL" id="SVA10394.1"/>
    </source>
</evidence>
<gene>
    <name evidence="3" type="ORF">METZ01_LOCUS63248</name>
</gene>
<dbReference type="EMBL" id="UINC01003926">
    <property type="protein sequence ID" value="SVA10394.1"/>
    <property type="molecule type" value="Genomic_DNA"/>
</dbReference>
<dbReference type="GO" id="GO:0008725">
    <property type="term" value="F:DNA-3-methyladenine glycosylase activity"/>
    <property type="evidence" value="ECO:0007669"/>
    <property type="project" value="TreeGrafter"/>
</dbReference>
<dbReference type="Gene3D" id="1.10.1670.40">
    <property type="match status" value="1"/>
</dbReference>
<dbReference type="GO" id="GO:0006307">
    <property type="term" value="P:DNA alkylation repair"/>
    <property type="evidence" value="ECO:0007669"/>
    <property type="project" value="TreeGrafter"/>
</dbReference>
<accession>A0A381T3V2</accession>
<proteinExistence type="predicted"/>
<dbReference type="Gene3D" id="1.10.340.30">
    <property type="entry name" value="Hypothetical protein, domain 2"/>
    <property type="match status" value="1"/>
</dbReference>
<sequence>MLYPTELPGHKKIIALIIVSSFWYCETMSEKIHQYLLDVGRKYCNPLESIVKQNGVMHIDVPKDLDIFDCLAQTVVEQQLSYKAANSIWNKIKNNAAEKNISLIEYFKKKNTASIRNNGLSNNKIKAIMGAKQAIESGDITLQKLSIMTYPEFKKTITNLWGFGDWSAEMIAIFYLGKTNIWSQKDLILKRGIDQLCDGSNLTPNKLLQLVDPYQSYLALHIWRYKD</sequence>
<dbReference type="GO" id="GO:0043916">
    <property type="term" value="F:DNA-7-methylguanine glycosylase activity"/>
    <property type="evidence" value="ECO:0007669"/>
    <property type="project" value="TreeGrafter"/>
</dbReference>
<protein>
    <recommendedName>
        <fullName evidence="4">HhH-GPD domain-containing protein</fullName>
    </recommendedName>
</protein>
<organism evidence="3">
    <name type="scientific">marine metagenome</name>
    <dbReference type="NCBI Taxonomy" id="408172"/>
    <lineage>
        <taxon>unclassified sequences</taxon>
        <taxon>metagenomes</taxon>
        <taxon>ecological metagenomes</taxon>
    </lineage>
</organism>
<keyword evidence="1" id="KW-0227">DNA damage</keyword>
<name>A0A381T3V2_9ZZZZ</name>
<reference evidence="3" key="1">
    <citation type="submission" date="2018-05" db="EMBL/GenBank/DDBJ databases">
        <authorList>
            <person name="Lanie J.A."/>
            <person name="Ng W.-L."/>
            <person name="Kazmierczak K.M."/>
            <person name="Andrzejewski T.M."/>
            <person name="Davidsen T.M."/>
            <person name="Wayne K.J."/>
            <person name="Tettelin H."/>
            <person name="Glass J.I."/>
            <person name="Rusch D."/>
            <person name="Podicherti R."/>
            <person name="Tsui H.-C.T."/>
            <person name="Winkler M.E."/>
        </authorList>
    </citation>
    <scope>NUCLEOTIDE SEQUENCE</scope>
</reference>
<dbReference type="InterPro" id="IPR051912">
    <property type="entry name" value="Alkylbase_DNA_Glycosylase/TA"/>
</dbReference>